<feature type="non-terminal residue" evidence="1">
    <location>
        <position position="1"/>
    </location>
</feature>
<dbReference type="SUPFAM" id="SSF53098">
    <property type="entry name" value="Ribonuclease H-like"/>
    <property type="match status" value="1"/>
</dbReference>
<protein>
    <submittedName>
        <fullName evidence="1">Uncharacterized protein</fullName>
    </submittedName>
</protein>
<evidence type="ECO:0000313" key="2">
    <source>
        <dbReference type="Proteomes" id="UP001215280"/>
    </source>
</evidence>
<comment type="caution">
    <text evidence="1">The sequence shown here is derived from an EMBL/GenBank/DDBJ whole genome shotgun (WGS) entry which is preliminary data.</text>
</comment>
<sequence length="96" mass="10925">INLIVGDYFKANSVYMAFVDQATELISWLRSKTLVLALIREAQEGLGERPSAIIRAVITRWTAHYQAFRRLQQVQSALTAVIEKEMKASLLCFHQS</sequence>
<proteinExistence type="predicted"/>
<dbReference type="Proteomes" id="UP001215280">
    <property type="component" value="Unassembled WGS sequence"/>
</dbReference>
<gene>
    <name evidence="1" type="ORF">DFH07DRAFT_757984</name>
</gene>
<organism evidence="1 2">
    <name type="scientific">Mycena maculata</name>
    <dbReference type="NCBI Taxonomy" id="230809"/>
    <lineage>
        <taxon>Eukaryota</taxon>
        <taxon>Fungi</taxon>
        <taxon>Dikarya</taxon>
        <taxon>Basidiomycota</taxon>
        <taxon>Agaricomycotina</taxon>
        <taxon>Agaricomycetes</taxon>
        <taxon>Agaricomycetidae</taxon>
        <taxon>Agaricales</taxon>
        <taxon>Marasmiineae</taxon>
        <taxon>Mycenaceae</taxon>
        <taxon>Mycena</taxon>
    </lineage>
</organism>
<name>A0AAD7HRK5_9AGAR</name>
<reference evidence="1" key="1">
    <citation type="submission" date="2023-03" db="EMBL/GenBank/DDBJ databases">
        <title>Massive genome expansion in bonnet fungi (Mycena s.s.) driven by repeated elements and novel gene families across ecological guilds.</title>
        <authorList>
            <consortium name="Lawrence Berkeley National Laboratory"/>
            <person name="Harder C.B."/>
            <person name="Miyauchi S."/>
            <person name="Viragh M."/>
            <person name="Kuo A."/>
            <person name="Thoen E."/>
            <person name="Andreopoulos B."/>
            <person name="Lu D."/>
            <person name="Skrede I."/>
            <person name="Drula E."/>
            <person name="Henrissat B."/>
            <person name="Morin E."/>
            <person name="Kohler A."/>
            <person name="Barry K."/>
            <person name="LaButti K."/>
            <person name="Morin E."/>
            <person name="Salamov A."/>
            <person name="Lipzen A."/>
            <person name="Mereny Z."/>
            <person name="Hegedus B."/>
            <person name="Baldrian P."/>
            <person name="Stursova M."/>
            <person name="Weitz H."/>
            <person name="Taylor A."/>
            <person name="Grigoriev I.V."/>
            <person name="Nagy L.G."/>
            <person name="Martin F."/>
            <person name="Kauserud H."/>
        </authorList>
    </citation>
    <scope>NUCLEOTIDE SEQUENCE</scope>
    <source>
        <strain evidence="1">CBHHK188m</strain>
    </source>
</reference>
<evidence type="ECO:0000313" key="1">
    <source>
        <dbReference type="EMBL" id="KAJ7726705.1"/>
    </source>
</evidence>
<dbReference type="AlphaFoldDB" id="A0AAD7HRK5"/>
<accession>A0AAD7HRK5</accession>
<keyword evidence="2" id="KW-1185">Reference proteome</keyword>
<dbReference type="InterPro" id="IPR012337">
    <property type="entry name" value="RNaseH-like_sf"/>
</dbReference>
<dbReference type="EMBL" id="JARJLG010000217">
    <property type="protein sequence ID" value="KAJ7726705.1"/>
    <property type="molecule type" value="Genomic_DNA"/>
</dbReference>